<keyword evidence="2" id="KW-0732">Signal</keyword>
<reference evidence="3" key="1">
    <citation type="submission" date="2008-06" db="EMBL/GenBank/DDBJ databases">
        <authorList>
            <person name="Lorenzi H."/>
            <person name="Inman J."/>
            <person name="Miller J."/>
            <person name="Schobel S."/>
            <person name="Amedeo P."/>
            <person name="Caler E.V."/>
            <person name="da Silva J."/>
        </authorList>
    </citation>
    <scope>NUCLEOTIDE SEQUENCE [LARGE SCALE GENOMIC DNA]</scope>
    <source>
        <strain evidence="3">RN66</strain>
    </source>
</reference>
<dbReference type="AlphaFoldDB" id="B6ACA9"/>
<evidence type="ECO:0000256" key="1">
    <source>
        <dbReference type="SAM" id="Phobius"/>
    </source>
</evidence>
<feature type="transmembrane region" description="Helical" evidence="1">
    <location>
        <begin position="623"/>
        <end position="643"/>
    </location>
</feature>
<sequence length="651" mass="74897">MRFDITVFLLVCFPLVIFGQLLSPIQTIADDHEDNITSCGKFLLNIVQRNSQQGPDISAMCDFFRIKVLTPDTNARELHCSIIGSSIINCDLRNFIGDTNLLRKFFTESDTSISTIYYILGILQKLPNEIAVILGKEDIIEDSTDILNNILKGYKKYTDNLDSTSNNNYFRMDKMAYAFAVADQLLSYDVRNSLYVKIFVKYLEGDILHSIDNFEDYIISTSLFLRSYFSLVTYPKEPMDIPLPINTMIYNLGIIGIQNINNNLVSSELLLTTHILSRKGIFYIQGFLHNKNLHFMFCLINGEPMKDLHISIVGAKSEVVRKENTCEYELQISNEDERDIIIEKIFNKEIKIEVSSKLLKLQQLSIPIVNYNKSNFDNIKISKIQVSTSNFINISKSNLDIEYMKNDSLRPYSFIIKALLSSDIKMEALLMYQHLMAIKIKALEPIKIGTPNTKIYPMIFTNKYQTIVDLSKDHFLCTSRNFQVSLVYGSLSSEIGKTLSESKFKYLFNLDIEDSSNTELLNKHCNFSIHPEMIDLYTKPEIKYDFSEPKKLPGILLPLITSFSMVLFAVFFLFSKWKRLIKELNIENKLTSRFNFTAILSIVLLVLSILIVVLYWLSLDIFQFSYTFIPSIVSLLVLFKISLNNSDFMAL</sequence>
<protein>
    <recommendedName>
        <fullName evidence="5">Ribophorin-2</fullName>
    </recommendedName>
</protein>
<dbReference type="Proteomes" id="UP000001460">
    <property type="component" value="Unassembled WGS sequence"/>
</dbReference>
<dbReference type="RefSeq" id="XP_002140514.1">
    <property type="nucleotide sequence ID" value="XM_002140478.1"/>
</dbReference>
<dbReference type="OrthoDB" id="339613at2759"/>
<proteinExistence type="predicted"/>
<evidence type="ECO:0000256" key="2">
    <source>
        <dbReference type="SAM" id="SignalP"/>
    </source>
</evidence>
<gene>
    <name evidence="3" type="ORF">CMU_019220</name>
</gene>
<dbReference type="EMBL" id="DS989728">
    <property type="protein sequence ID" value="EEA06165.1"/>
    <property type="molecule type" value="Genomic_DNA"/>
</dbReference>
<keyword evidence="1" id="KW-0812">Transmembrane</keyword>
<evidence type="ECO:0008006" key="5">
    <source>
        <dbReference type="Google" id="ProtNLM"/>
    </source>
</evidence>
<accession>B6ACA9</accession>
<organism evidence="3 4">
    <name type="scientific">Cryptosporidium muris (strain RN66)</name>
    <dbReference type="NCBI Taxonomy" id="441375"/>
    <lineage>
        <taxon>Eukaryota</taxon>
        <taxon>Sar</taxon>
        <taxon>Alveolata</taxon>
        <taxon>Apicomplexa</taxon>
        <taxon>Conoidasida</taxon>
        <taxon>Coccidia</taxon>
        <taxon>Eucoccidiorida</taxon>
        <taxon>Eimeriorina</taxon>
        <taxon>Cryptosporidiidae</taxon>
        <taxon>Cryptosporidium</taxon>
    </lineage>
</organism>
<evidence type="ECO:0000313" key="3">
    <source>
        <dbReference type="EMBL" id="EEA06165.1"/>
    </source>
</evidence>
<evidence type="ECO:0000313" key="4">
    <source>
        <dbReference type="Proteomes" id="UP000001460"/>
    </source>
</evidence>
<keyword evidence="1" id="KW-0472">Membrane</keyword>
<feature type="signal peptide" evidence="2">
    <location>
        <begin position="1"/>
        <end position="19"/>
    </location>
</feature>
<keyword evidence="4" id="KW-1185">Reference proteome</keyword>
<dbReference type="GeneID" id="6995556"/>
<dbReference type="OMA" id="NTCEYEL"/>
<feature type="transmembrane region" description="Helical" evidence="1">
    <location>
        <begin position="555"/>
        <end position="574"/>
    </location>
</feature>
<name>B6ACA9_CRYMR</name>
<keyword evidence="1" id="KW-1133">Transmembrane helix</keyword>
<feature type="chain" id="PRO_5002842313" description="Ribophorin-2" evidence="2">
    <location>
        <begin position="20"/>
        <end position="651"/>
    </location>
</feature>
<dbReference type="VEuPathDB" id="CryptoDB:CMU_019220"/>
<feature type="transmembrane region" description="Helical" evidence="1">
    <location>
        <begin position="594"/>
        <end position="617"/>
    </location>
</feature>